<dbReference type="InterPro" id="IPR002347">
    <property type="entry name" value="SDR_fam"/>
</dbReference>
<proteinExistence type="inferred from homology"/>
<dbReference type="InterPro" id="IPR036291">
    <property type="entry name" value="NAD(P)-bd_dom_sf"/>
</dbReference>
<comment type="caution">
    <text evidence="5">The sequence shown here is derived from an EMBL/GenBank/DDBJ whole genome shotgun (WGS) entry which is preliminary data.</text>
</comment>
<accession>A0ABT0GZX0</accession>
<evidence type="ECO:0000313" key="5">
    <source>
        <dbReference type="EMBL" id="MCK7614971.1"/>
    </source>
</evidence>
<evidence type="ECO:0000256" key="2">
    <source>
        <dbReference type="ARBA" id="ARBA00022857"/>
    </source>
</evidence>
<comment type="similarity">
    <text evidence="1 4">Belongs to the short-chain dehydrogenases/reductases (SDR) family.</text>
</comment>
<dbReference type="PANTHER" id="PTHR43490:SF99">
    <property type="entry name" value="SHORT-CHAIN DEHYDROGENASE_REDUCTASE"/>
    <property type="match status" value="1"/>
</dbReference>
<evidence type="ECO:0000256" key="3">
    <source>
        <dbReference type="ARBA" id="ARBA00023002"/>
    </source>
</evidence>
<dbReference type="RefSeq" id="WP_248157874.1">
    <property type="nucleotide sequence ID" value="NZ_JALNMJ010000020.1"/>
</dbReference>
<dbReference type="SUPFAM" id="SSF51735">
    <property type="entry name" value="NAD(P)-binding Rossmann-fold domains"/>
    <property type="match status" value="1"/>
</dbReference>
<name>A0ABT0GZX0_9HYPH</name>
<dbReference type="Proteomes" id="UP001431221">
    <property type="component" value="Unassembled WGS sequence"/>
</dbReference>
<gene>
    <name evidence="5" type="ORF">M0H32_22620</name>
</gene>
<evidence type="ECO:0000313" key="6">
    <source>
        <dbReference type="Proteomes" id="UP001431221"/>
    </source>
</evidence>
<organism evidence="5 6">
    <name type="scientific">Roseibium sediminicola</name>
    <dbReference type="NCBI Taxonomy" id="2933272"/>
    <lineage>
        <taxon>Bacteria</taxon>
        <taxon>Pseudomonadati</taxon>
        <taxon>Pseudomonadota</taxon>
        <taxon>Alphaproteobacteria</taxon>
        <taxon>Hyphomicrobiales</taxon>
        <taxon>Stappiaceae</taxon>
        <taxon>Roseibium</taxon>
    </lineage>
</organism>
<dbReference type="PRINTS" id="PR00081">
    <property type="entry name" value="GDHRDH"/>
</dbReference>
<evidence type="ECO:0000256" key="4">
    <source>
        <dbReference type="RuleBase" id="RU000363"/>
    </source>
</evidence>
<dbReference type="Pfam" id="PF00106">
    <property type="entry name" value="adh_short"/>
    <property type="match status" value="1"/>
</dbReference>
<sequence>MELHDGSGLRAKQRLKKFQGQLRINNMRQKVAVVTGAAQGLGLETARQLLERRYHVVLTARDEPKLHSAVSTLTGDVSAFRLDVTSEADALALSHHVAQDFGHLDVLINNAGAFFEPTNQEAMVTTEIATTPLSAFENSFCTKALSAVVVTSALLPLLRQSSAARVVNVSTAMASLVGMARGWPAYRISKTALNAVTRIQADEYAGLGIKVNSVSPGWVRTAMGGPTAMRSVEEGADVIVWAATLPDDGPTGGFFESRQTLPW</sequence>
<keyword evidence="6" id="KW-1185">Reference proteome</keyword>
<dbReference type="PRINTS" id="PR00080">
    <property type="entry name" value="SDRFAMILY"/>
</dbReference>
<dbReference type="EMBL" id="JALNMJ010000020">
    <property type="protein sequence ID" value="MCK7614971.1"/>
    <property type="molecule type" value="Genomic_DNA"/>
</dbReference>
<dbReference type="PANTHER" id="PTHR43490">
    <property type="entry name" value="(+)-NEOMENTHOL DEHYDROGENASE"/>
    <property type="match status" value="1"/>
</dbReference>
<evidence type="ECO:0000256" key="1">
    <source>
        <dbReference type="ARBA" id="ARBA00006484"/>
    </source>
</evidence>
<keyword evidence="2" id="KW-0521">NADP</keyword>
<keyword evidence="3" id="KW-0560">Oxidoreductase</keyword>
<reference evidence="5" key="1">
    <citation type="submission" date="2022-04" db="EMBL/GenBank/DDBJ databases">
        <title>Roseibium sp. CAU 1639 isolated from mud.</title>
        <authorList>
            <person name="Kim W."/>
        </authorList>
    </citation>
    <scope>NUCLEOTIDE SEQUENCE</scope>
    <source>
        <strain evidence="5">CAU 1639</strain>
    </source>
</reference>
<protein>
    <submittedName>
        <fullName evidence="5">SDR family NAD(P)-dependent oxidoreductase</fullName>
    </submittedName>
</protein>
<dbReference type="Gene3D" id="3.40.50.720">
    <property type="entry name" value="NAD(P)-binding Rossmann-like Domain"/>
    <property type="match status" value="1"/>
</dbReference>